<name>M0ALR6_NATA1</name>
<comment type="caution">
    <text evidence="3">The sequence shown here is derived from an EMBL/GenBank/DDBJ whole genome shotgun (WGS) entry which is preliminary data.</text>
</comment>
<gene>
    <name evidence="3" type="ORF">C481_15610</name>
</gene>
<dbReference type="EMBL" id="AOIO01000034">
    <property type="protein sequence ID" value="ELY99291.1"/>
    <property type="molecule type" value="Genomic_DNA"/>
</dbReference>
<dbReference type="AlphaFoldDB" id="M0ALR6"/>
<dbReference type="InterPro" id="IPR058283">
    <property type="entry name" value="DUF7977"/>
</dbReference>
<reference evidence="3 4" key="1">
    <citation type="journal article" date="2014" name="PLoS Genet.">
        <title>Phylogenetically driven sequencing of extremely halophilic archaea reveals strategies for static and dynamic osmo-response.</title>
        <authorList>
            <person name="Becker E.A."/>
            <person name="Seitzer P.M."/>
            <person name="Tritt A."/>
            <person name="Larsen D."/>
            <person name="Krusor M."/>
            <person name="Yao A.I."/>
            <person name="Wu D."/>
            <person name="Madern D."/>
            <person name="Eisen J.A."/>
            <person name="Darling A.E."/>
            <person name="Facciotti M.T."/>
        </authorList>
    </citation>
    <scope>NUCLEOTIDE SEQUENCE [LARGE SCALE GENOMIC DNA]</scope>
    <source>
        <strain evidence="3 4">DSM 12278</strain>
    </source>
</reference>
<organism evidence="3 4">
    <name type="scientific">Natrialba asiatica (strain ATCC 700177 / DSM 12278 / JCM 9576 / FERM P-10747 / NBRC 102637 / 172P1)</name>
    <dbReference type="NCBI Taxonomy" id="29540"/>
    <lineage>
        <taxon>Archaea</taxon>
        <taxon>Methanobacteriati</taxon>
        <taxon>Methanobacteriota</taxon>
        <taxon>Stenosarchaea group</taxon>
        <taxon>Halobacteria</taxon>
        <taxon>Halobacteriales</taxon>
        <taxon>Natrialbaceae</taxon>
        <taxon>Natrialba</taxon>
    </lineage>
</organism>
<feature type="region of interest" description="Disordered" evidence="1">
    <location>
        <begin position="1"/>
        <end position="44"/>
    </location>
</feature>
<evidence type="ECO:0000313" key="4">
    <source>
        <dbReference type="Proteomes" id="UP000011554"/>
    </source>
</evidence>
<evidence type="ECO:0000313" key="3">
    <source>
        <dbReference type="EMBL" id="ELY99291.1"/>
    </source>
</evidence>
<dbReference type="RefSeq" id="WP_006110194.1">
    <property type="nucleotide sequence ID" value="NZ_AOIO01000034.1"/>
</dbReference>
<keyword evidence="2" id="KW-1133">Transmembrane helix</keyword>
<proteinExistence type="predicted"/>
<protein>
    <submittedName>
        <fullName evidence="3">Uncharacterized protein</fullName>
    </submittedName>
</protein>
<sequence>MTSSDDDGYVHDPTAFNGPDDRGAETETAEADSDGEWTDAPRHPATAEREFDWRGWILVGAIVLAFVVAPLSILLWPPHLNYFVALLILPLLPAALLALTAVWATTRP</sequence>
<dbReference type="OrthoDB" id="205781at2157"/>
<keyword evidence="2" id="KW-0472">Membrane</keyword>
<keyword evidence="4" id="KW-1185">Reference proteome</keyword>
<feature type="transmembrane region" description="Helical" evidence="2">
    <location>
        <begin position="82"/>
        <end position="104"/>
    </location>
</feature>
<evidence type="ECO:0000256" key="2">
    <source>
        <dbReference type="SAM" id="Phobius"/>
    </source>
</evidence>
<accession>M0ALR6</accession>
<dbReference type="Pfam" id="PF25932">
    <property type="entry name" value="DUF7977"/>
    <property type="match status" value="1"/>
</dbReference>
<dbReference type="Proteomes" id="UP000011554">
    <property type="component" value="Unassembled WGS sequence"/>
</dbReference>
<evidence type="ECO:0000256" key="1">
    <source>
        <dbReference type="SAM" id="MobiDB-lite"/>
    </source>
</evidence>
<dbReference type="PATRIC" id="fig|29540.5.peg.3183"/>
<feature type="transmembrane region" description="Helical" evidence="2">
    <location>
        <begin position="56"/>
        <end position="76"/>
    </location>
</feature>
<feature type="compositionally biased region" description="Acidic residues" evidence="1">
    <location>
        <begin position="27"/>
        <end position="37"/>
    </location>
</feature>
<keyword evidence="2" id="KW-0812">Transmembrane</keyword>
<dbReference type="eggNOG" id="arCOG06373">
    <property type="taxonomic scope" value="Archaea"/>
</dbReference>